<feature type="domain" description="Metallo-beta-lactamase" evidence="2">
    <location>
        <begin position="12"/>
        <end position="182"/>
    </location>
</feature>
<dbReference type="RefSeq" id="WP_180949713.1">
    <property type="nucleotide sequence ID" value="NZ_BCMI01000005.1"/>
</dbReference>
<dbReference type="InterPro" id="IPR052533">
    <property type="entry name" value="WalJ/YycJ-like"/>
</dbReference>
<dbReference type="Gene3D" id="3.60.15.10">
    <property type="entry name" value="Ribonuclease Z/Hydroxyacylglutathione hydrolase-like"/>
    <property type="match status" value="1"/>
</dbReference>
<dbReference type="SUPFAM" id="SSF56281">
    <property type="entry name" value="Metallo-hydrolase/oxidoreductase"/>
    <property type="match status" value="1"/>
</dbReference>
<dbReference type="AlphaFoldDB" id="A0A1Z5IUI9"/>
<proteinExistence type="predicted"/>
<accession>A0A1Z5IUI9</accession>
<dbReference type="GO" id="GO:0005524">
    <property type="term" value="F:ATP binding"/>
    <property type="evidence" value="ECO:0007669"/>
    <property type="project" value="UniProtKB-UniRule"/>
</dbReference>
<evidence type="ECO:0000313" key="4">
    <source>
        <dbReference type="Proteomes" id="UP000198414"/>
    </source>
</evidence>
<feature type="binding site" evidence="1">
    <location>
        <position position="34"/>
    </location>
    <ligand>
        <name>ATP</name>
        <dbReference type="ChEBI" id="CHEBI:30616"/>
    </ligand>
</feature>
<name>A0A1Z5IUI9_9LACO</name>
<evidence type="ECO:0000259" key="2">
    <source>
        <dbReference type="SMART" id="SM00849"/>
    </source>
</evidence>
<dbReference type="PANTHER" id="PTHR47619:SF1">
    <property type="entry name" value="EXODEOXYRIBONUCLEASE WALJ"/>
    <property type="match status" value="1"/>
</dbReference>
<dbReference type="EMBL" id="BCMI01000005">
    <property type="protein sequence ID" value="GAX05415.1"/>
    <property type="molecule type" value="Genomic_DNA"/>
</dbReference>
<dbReference type="InterPro" id="IPR017441">
    <property type="entry name" value="Protein_kinase_ATP_BS"/>
</dbReference>
<evidence type="ECO:0000256" key="1">
    <source>
        <dbReference type="PROSITE-ProRule" id="PRU10141"/>
    </source>
</evidence>
<comment type="caution">
    <text evidence="3">The sequence shown here is derived from an EMBL/GenBank/DDBJ whole genome shotgun (WGS) entry which is preliminary data.</text>
</comment>
<protein>
    <submittedName>
        <fullName evidence="3">Metal-dependent hydrolase</fullName>
    </submittedName>
</protein>
<dbReference type="SMART" id="SM00849">
    <property type="entry name" value="Lactamase_B"/>
    <property type="match status" value="1"/>
</dbReference>
<dbReference type="Pfam" id="PF12706">
    <property type="entry name" value="Lactamase_B_2"/>
    <property type="match status" value="1"/>
</dbReference>
<dbReference type="PROSITE" id="PS00107">
    <property type="entry name" value="PROTEIN_KINASE_ATP"/>
    <property type="match status" value="1"/>
</dbReference>
<reference evidence="3 4" key="1">
    <citation type="submission" date="2015-11" db="EMBL/GenBank/DDBJ databases">
        <title>Draft genome sequences of new species of the genus Lactobacillus isolated from orchardgrass silage.</title>
        <authorList>
            <person name="Tohno M."/>
            <person name="Tanizawa Y."/>
            <person name="Arita M."/>
        </authorList>
    </citation>
    <scope>NUCLEOTIDE SEQUENCE [LARGE SCALE GENOMIC DNA]</scope>
    <source>
        <strain evidence="3 4">IWT25</strain>
    </source>
</reference>
<dbReference type="InterPro" id="IPR036866">
    <property type="entry name" value="RibonucZ/Hydroxyglut_hydro"/>
</dbReference>
<sequence length="238" mass="26977">MIDVKIIGSGSSGNCYVIDDGKTQLIIEAGVAFKHVQVAMDFDFSRLAGVLISHEHGDHSKYLPALREHVSAPIFMTTGTAKALKQTLFYSPIKSLDPFAAGTWKIIPFEVKHDAREPVGFMIENQLGERLLYVTDTYFVKYKFRDIKYMVVEMNYLNTIAMENERKGNLNHGLRNRILTSHFEMSNSLAFIQANESDKLESVTLIHLSEKNSDEQLFKRRTQAVTGVPVYVAPQKSW</sequence>
<dbReference type="PANTHER" id="PTHR47619">
    <property type="entry name" value="METALLO-HYDROLASE YYCJ-RELATED"/>
    <property type="match status" value="1"/>
</dbReference>
<dbReference type="Proteomes" id="UP000198414">
    <property type="component" value="Unassembled WGS sequence"/>
</dbReference>
<dbReference type="InterPro" id="IPR001279">
    <property type="entry name" value="Metallo-B-lactamas"/>
</dbReference>
<evidence type="ECO:0000313" key="3">
    <source>
        <dbReference type="EMBL" id="GAX05415.1"/>
    </source>
</evidence>
<keyword evidence="3" id="KW-0378">Hydrolase</keyword>
<gene>
    <name evidence="3" type="ORF">IWT25_00719</name>
</gene>
<dbReference type="GO" id="GO:0016787">
    <property type="term" value="F:hydrolase activity"/>
    <property type="evidence" value="ECO:0007669"/>
    <property type="project" value="UniProtKB-KW"/>
</dbReference>
<keyword evidence="1" id="KW-0547">Nucleotide-binding</keyword>
<organism evidence="3 4">
    <name type="scientific">Secundilactobacillus pentosiphilus</name>
    <dbReference type="NCBI Taxonomy" id="1714682"/>
    <lineage>
        <taxon>Bacteria</taxon>
        <taxon>Bacillati</taxon>
        <taxon>Bacillota</taxon>
        <taxon>Bacilli</taxon>
        <taxon>Lactobacillales</taxon>
        <taxon>Lactobacillaceae</taxon>
        <taxon>Secundilactobacillus</taxon>
    </lineage>
</organism>
<keyword evidence="1" id="KW-0067">ATP-binding</keyword>